<accession>A0A9P6NPR4</accession>
<comment type="similarity">
    <text evidence="2">Belongs to the FMP52 family.</text>
</comment>
<sequence>MSGQLKCLILGATGQTGRHLLTSLLADSSISQVTEAGRRSAIESGIIALGTTRKNAGSAERFEAIDRGFPILFAKLARTSGKFQTLVYLSSAGASPNSPFLYLKSKGLTELELSSLGYDQTIIFRPGALANSTRSETRIAESITLKFTGLASYVTDSVQIPVSTLGLAMSKAGILGYSGLERHGVGSKVVGKDGQIFWVVGNADAIKLAKLDA</sequence>
<proteinExistence type="inferred from homology"/>
<reference evidence="3" key="1">
    <citation type="submission" date="2013-11" db="EMBL/GenBank/DDBJ databases">
        <title>Genome sequence of the fusiform rust pathogen reveals effectors for host alternation and coevolution with pine.</title>
        <authorList>
            <consortium name="DOE Joint Genome Institute"/>
            <person name="Smith K."/>
            <person name="Pendleton A."/>
            <person name="Kubisiak T."/>
            <person name="Anderson C."/>
            <person name="Salamov A."/>
            <person name="Aerts A."/>
            <person name="Riley R."/>
            <person name="Clum A."/>
            <person name="Lindquist E."/>
            <person name="Ence D."/>
            <person name="Campbell M."/>
            <person name="Kronenberg Z."/>
            <person name="Feau N."/>
            <person name="Dhillon B."/>
            <person name="Hamelin R."/>
            <person name="Burleigh J."/>
            <person name="Smith J."/>
            <person name="Yandell M."/>
            <person name="Nelson C."/>
            <person name="Grigoriev I."/>
            <person name="Davis J."/>
        </authorList>
    </citation>
    <scope>NUCLEOTIDE SEQUENCE</scope>
    <source>
        <strain evidence="3">G11</strain>
    </source>
</reference>
<evidence type="ECO:0000313" key="3">
    <source>
        <dbReference type="EMBL" id="KAG0149953.1"/>
    </source>
</evidence>
<dbReference type="Gene3D" id="3.40.50.720">
    <property type="entry name" value="NAD(P)-binding Rossmann-like Domain"/>
    <property type="match status" value="2"/>
</dbReference>
<dbReference type="EMBL" id="MU167223">
    <property type="protein sequence ID" value="KAG0149953.1"/>
    <property type="molecule type" value="Genomic_DNA"/>
</dbReference>
<name>A0A9P6NPR4_9BASI</name>
<evidence type="ECO:0000256" key="1">
    <source>
        <dbReference type="ARBA" id="ARBA00004450"/>
    </source>
</evidence>
<dbReference type="Proteomes" id="UP000886653">
    <property type="component" value="Unassembled WGS sequence"/>
</dbReference>
<dbReference type="SUPFAM" id="SSF51735">
    <property type="entry name" value="NAD(P)-binding Rossmann-fold domains"/>
    <property type="match status" value="1"/>
</dbReference>
<evidence type="ECO:0000256" key="2">
    <source>
        <dbReference type="ARBA" id="ARBA00006617"/>
    </source>
</evidence>
<dbReference type="AlphaFoldDB" id="A0A9P6NPR4"/>
<dbReference type="OrthoDB" id="430436at2759"/>
<dbReference type="InterPro" id="IPR036291">
    <property type="entry name" value="NAD(P)-bd_dom_sf"/>
</dbReference>
<evidence type="ECO:0000313" key="4">
    <source>
        <dbReference type="Proteomes" id="UP000886653"/>
    </source>
</evidence>
<organism evidence="3 4">
    <name type="scientific">Cronartium quercuum f. sp. fusiforme G11</name>
    <dbReference type="NCBI Taxonomy" id="708437"/>
    <lineage>
        <taxon>Eukaryota</taxon>
        <taxon>Fungi</taxon>
        <taxon>Dikarya</taxon>
        <taxon>Basidiomycota</taxon>
        <taxon>Pucciniomycotina</taxon>
        <taxon>Pucciniomycetes</taxon>
        <taxon>Pucciniales</taxon>
        <taxon>Coleosporiaceae</taxon>
        <taxon>Cronartium</taxon>
    </lineage>
</organism>
<dbReference type="GO" id="GO:0005741">
    <property type="term" value="C:mitochondrial outer membrane"/>
    <property type="evidence" value="ECO:0007669"/>
    <property type="project" value="UniProtKB-SubCell"/>
</dbReference>
<dbReference type="PANTHER" id="PTHR14097:SF7">
    <property type="entry name" value="OXIDOREDUCTASE HTATIP2"/>
    <property type="match status" value="1"/>
</dbReference>
<evidence type="ECO:0008006" key="5">
    <source>
        <dbReference type="Google" id="ProtNLM"/>
    </source>
</evidence>
<protein>
    <recommendedName>
        <fullName evidence="5">NAD(P)-binding domain-containing protein</fullName>
    </recommendedName>
</protein>
<keyword evidence="4" id="KW-1185">Reference proteome</keyword>
<comment type="caution">
    <text evidence="3">The sequence shown here is derived from an EMBL/GenBank/DDBJ whole genome shotgun (WGS) entry which is preliminary data.</text>
</comment>
<gene>
    <name evidence="3" type="ORF">CROQUDRAFT_683816</name>
</gene>
<dbReference type="PANTHER" id="PTHR14097">
    <property type="entry name" value="OXIDOREDUCTASE HTATIP2"/>
    <property type="match status" value="1"/>
</dbReference>
<comment type="subcellular location">
    <subcellularLocation>
        <location evidence="1">Mitochondrion outer membrane</location>
        <topology evidence="1">Peripheral membrane protein</topology>
    </subcellularLocation>
</comment>